<evidence type="ECO:0000256" key="3">
    <source>
        <dbReference type="ARBA" id="ARBA00022801"/>
    </source>
</evidence>
<dbReference type="PANTHER" id="PTHR43806:SF11">
    <property type="entry name" value="CEREVISIN-RELATED"/>
    <property type="match status" value="1"/>
</dbReference>
<evidence type="ECO:0000256" key="1">
    <source>
        <dbReference type="ARBA" id="ARBA00011073"/>
    </source>
</evidence>
<dbReference type="InterPro" id="IPR036852">
    <property type="entry name" value="Peptidase_S8/S53_dom_sf"/>
</dbReference>
<accession>A0A8J3MSM5</accession>
<comment type="similarity">
    <text evidence="1 5">Belongs to the peptidase S8 family.</text>
</comment>
<dbReference type="PROSITE" id="PS51892">
    <property type="entry name" value="SUBTILASE"/>
    <property type="match status" value="1"/>
</dbReference>
<evidence type="ECO:0000256" key="4">
    <source>
        <dbReference type="ARBA" id="ARBA00022825"/>
    </source>
</evidence>
<dbReference type="Proteomes" id="UP000612362">
    <property type="component" value="Unassembled WGS sequence"/>
</dbReference>
<proteinExistence type="inferred from homology"/>
<dbReference type="Pfam" id="PF00082">
    <property type="entry name" value="Peptidase_S8"/>
    <property type="match status" value="1"/>
</dbReference>
<protein>
    <recommendedName>
        <fullName evidence="6">Peptidase S8/S53 domain-containing protein</fullName>
    </recommendedName>
</protein>
<dbReference type="GO" id="GO:0006508">
    <property type="term" value="P:proteolysis"/>
    <property type="evidence" value="ECO:0007669"/>
    <property type="project" value="UniProtKB-KW"/>
</dbReference>
<evidence type="ECO:0000313" key="8">
    <source>
        <dbReference type="Proteomes" id="UP000612362"/>
    </source>
</evidence>
<dbReference type="InterPro" id="IPR050131">
    <property type="entry name" value="Peptidase_S8_subtilisin-like"/>
</dbReference>
<dbReference type="Gene3D" id="3.40.50.200">
    <property type="entry name" value="Peptidase S8/S53 domain"/>
    <property type="match status" value="1"/>
</dbReference>
<keyword evidence="2 5" id="KW-0645">Protease</keyword>
<evidence type="ECO:0000313" key="7">
    <source>
        <dbReference type="EMBL" id="GHO44773.1"/>
    </source>
</evidence>
<name>A0A8J3MSM5_9CHLR</name>
<dbReference type="InterPro" id="IPR000209">
    <property type="entry name" value="Peptidase_S8/S53_dom"/>
</dbReference>
<feature type="domain" description="Peptidase S8/S53" evidence="6">
    <location>
        <begin position="312"/>
        <end position="570"/>
    </location>
</feature>
<feature type="active site" description="Charge relay system" evidence="5">
    <location>
        <position position="307"/>
    </location>
</feature>
<evidence type="ECO:0000256" key="2">
    <source>
        <dbReference type="ARBA" id="ARBA00022670"/>
    </source>
</evidence>
<dbReference type="PANTHER" id="PTHR43806">
    <property type="entry name" value="PEPTIDASE S8"/>
    <property type="match status" value="1"/>
</dbReference>
<sequence>MSDGSMSMGKPWWSAAKVLWMETHVTLTFHLDDPQVKDLPGALGIEDLNQYLFVRGFRLKPYIPDIAPGGEQEEHDQPEIPLTSWLTNTSCHCLFEAPDGHGMTVVGFFTVEDIEMSYPMQDMLAAGYDRSYSRQVVNLINRNLLHIQQNLGIPLVAAAPNWMGAAAPNIWGCIIHGGPALPPLPLPANDSDASASGSWPLSLPDLEGTPLAAKSGKGVTVFVLDTMPLLPDNPDAVTNFITEAANRAGGNNMLLQTVSEQMNREQSPFVKFRYQPLSTILQEGAHDQMITGRDLDGKMYGFGMPDHGLFVTGIIRELAPDADIEYVRVLNDFGGGDCYTLINTLEWIHGRMSRIDPRTGQPGDLYDKPVVINLSLVMTPSDENLYAYWHTSNGGYSQSDALSMAYDLATLRAPLHRAIQRVEACGAVIVGAAGNDSHTPDMPGRIGPRYPAAFPEVLAVGAVDREAEAACYSNYPKLPAQRYGIATYGGGMPTRKDIARDDVDALIGLYSSTSYPATEGKNPPTPDYPAPNNNAWAYWSGTSFATPIVSAVAARLLEQGQANNLPARHRAAEVMWALTTPEGQKETLGSVLKVQPELGVSLLRAEQRHTGQAPLTSATPGVAVPSIG</sequence>
<keyword evidence="4 5" id="KW-0720">Serine protease</keyword>
<reference evidence="7" key="1">
    <citation type="submission" date="2020-10" db="EMBL/GenBank/DDBJ databases">
        <title>Taxonomic study of unclassified bacteria belonging to the class Ktedonobacteria.</title>
        <authorList>
            <person name="Yabe S."/>
            <person name="Wang C.M."/>
            <person name="Zheng Y."/>
            <person name="Sakai Y."/>
            <person name="Cavaletti L."/>
            <person name="Monciardini P."/>
            <person name="Donadio S."/>
        </authorList>
    </citation>
    <scope>NUCLEOTIDE SEQUENCE</scope>
    <source>
        <strain evidence="7">SOSP1-1</strain>
    </source>
</reference>
<dbReference type="EMBL" id="BNJF01000001">
    <property type="protein sequence ID" value="GHO44773.1"/>
    <property type="molecule type" value="Genomic_DNA"/>
</dbReference>
<feature type="active site" description="Charge relay system" evidence="5">
    <location>
        <position position="543"/>
    </location>
</feature>
<comment type="caution">
    <text evidence="7">The sequence shown here is derived from an EMBL/GenBank/DDBJ whole genome shotgun (WGS) entry which is preliminary data.</text>
</comment>
<evidence type="ECO:0000259" key="6">
    <source>
        <dbReference type="Pfam" id="PF00082"/>
    </source>
</evidence>
<keyword evidence="3 5" id="KW-0378">Hydrolase</keyword>
<feature type="active site" description="Charge relay system" evidence="5">
    <location>
        <position position="225"/>
    </location>
</feature>
<evidence type="ECO:0000256" key="5">
    <source>
        <dbReference type="PROSITE-ProRule" id="PRU01240"/>
    </source>
</evidence>
<dbReference type="GO" id="GO:0004252">
    <property type="term" value="F:serine-type endopeptidase activity"/>
    <property type="evidence" value="ECO:0007669"/>
    <property type="project" value="UniProtKB-UniRule"/>
</dbReference>
<keyword evidence="8" id="KW-1185">Reference proteome</keyword>
<organism evidence="7 8">
    <name type="scientific">Ktedonospora formicarum</name>
    <dbReference type="NCBI Taxonomy" id="2778364"/>
    <lineage>
        <taxon>Bacteria</taxon>
        <taxon>Bacillati</taxon>
        <taxon>Chloroflexota</taxon>
        <taxon>Ktedonobacteria</taxon>
        <taxon>Ktedonobacterales</taxon>
        <taxon>Ktedonobacteraceae</taxon>
        <taxon>Ktedonospora</taxon>
    </lineage>
</organism>
<gene>
    <name evidence="7" type="ORF">KSX_29360</name>
</gene>
<dbReference type="RefSeq" id="WP_220194145.1">
    <property type="nucleotide sequence ID" value="NZ_BNJF01000001.1"/>
</dbReference>
<dbReference type="SUPFAM" id="SSF52743">
    <property type="entry name" value="Subtilisin-like"/>
    <property type="match status" value="1"/>
</dbReference>
<dbReference type="PROSITE" id="PS00138">
    <property type="entry name" value="SUBTILASE_SER"/>
    <property type="match status" value="1"/>
</dbReference>
<dbReference type="InterPro" id="IPR023828">
    <property type="entry name" value="Peptidase_S8_Ser-AS"/>
</dbReference>
<dbReference type="AlphaFoldDB" id="A0A8J3MSM5"/>